<dbReference type="OrthoDB" id="2629817at2"/>
<dbReference type="InterPro" id="IPR032808">
    <property type="entry name" value="DoxX"/>
</dbReference>
<organism evidence="5 6">
    <name type="scientific">Prauserella marina</name>
    <dbReference type="NCBI Taxonomy" id="530584"/>
    <lineage>
        <taxon>Bacteria</taxon>
        <taxon>Bacillati</taxon>
        <taxon>Actinomycetota</taxon>
        <taxon>Actinomycetes</taxon>
        <taxon>Pseudonocardiales</taxon>
        <taxon>Pseudonocardiaceae</taxon>
        <taxon>Prauserella</taxon>
    </lineage>
</organism>
<proteinExistence type="predicted"/>
<keyword evidence="2" id="KW-0812">Transmembrane</keyword>
<sequence length="115" mass="11757">MSTAHLVLTLLAAAMVAFSSVSVFVKAAWVVEPLADYGIPRSWLPWLGAAKAAGAAGLLAGIAVPFIGVMAGTGLVLYFAGALVTVIRARSYSHIPFPLLYVAPVVAALTVGFAS</sequence>
<evidence type="ECO:0000313" key="5">
    <source>
        <dbReference type="EMBL" id="SDD75996.1"/>
    </source>
</evidence>
<dbReference type="Proteomes" id="UP000199494">
    <property type="component" value="Unassembled WGS sequence"/>
</dbReference>
<protein>
    <submittedName>
        <fullName evidence="5">DoxX-like family protein</fullName>
    </submittedName>
</protein>
<evidence type="ECO:0000256" key="4">
    <source>
        <dbReference type="ARBA" id="ARBA00023136"/>
    </source>
</evidence>
<keyword evidence="4" id="KW-0472">Membrane</keyword>
<dbReference type="KEGG" id="pmad:BAY61_22315"/>
<evidence type="ECO:0000256" key="3">
    <source>
        <dbReference type="ARBA" id="ARBA00022989"/>
    </source>
</evidence>
<dbReference type="AlphaFoldDB" id="A0A222VTM1"/>
<dbReference type="RefSeq" id="WP_091809536.1">
    <property type="nucleotide sequence ID" value="NZ_CP016353.1"/>
</dbReference>
<gene>
    <name evidence="5" type="ORF">SAMN05421630_11225</name>
</gene>
<comment type="subcellular location">
    <subcellularLocation>
        <location evidence="1">Membrane</location>
        <topology evidence="1">Multi-pass membrane protein</topology>
    </subcellularLocation>
</comment>
<keyword evidence="3" id="KW-1133">Transmembrane helix</keyword>
<keyword evidence="6" id="KW-1185">Reference proteome</keyword>
<evidence type="ECO:0000256" key="1">
    <source>
        <dbReference type="ARBA" id="ARBA00004141"/>
    </source>
</evidence>
<evidence type="ECO:0000256" key="2">
    <source>
        <dbReference type="ARBA" id="ARBA00022692"/>
    </source>
</evidence>
<name>A0A222VTM1_9PSEU</name>
<dbReference type="STRING" id="530584.SAMN05421630_11225"/>
<evidence type="ECO:0000313" key="6">
    <source>
        <dbReference type="Proteomes" id="UP000199494"/>
    </source>
</evidence>
<dbReference type="EMBL" id="FMZE01000012">
    <property type="protein sequence ID" value="SDD75996.1"/>
    <property type="molecule type" value="Genomic_DNA"/>
</dbReference>
<dbReference type="GO" id="GO:0016020">
    <property type="term" value="C:membrane"/>
    <property type="evidence" value="ECO:0007669"/>
    <property type="project" value="UniProtKB-SubCell"/>
</dbReference>
<reference evidence="5 6" key="1">
    <citation type="submission" date="2016-10" db="EMBL/GenBank/DDBJ databases">
        <authorList>
            <person name="de Groot N.N."/>
        </authorList>
    </citation>
    <scope>NUCLEOTIDE SEQUENCE [LARGE SCALE GENOMIC DNA]</scope>
    <source>
        <strain evidence="5 6">CGMCC 4.5506</strain>
    </source>
</reference>
<dbReference type="Pfam" id="PF13564">
    <property type="entry name" value="DoxX_2"/>
    <property type="match status" value="1"/>
</dbReference>
<accession>A0A222VTM1</accession>